<dbReference type="GO" id="GO:0005829">
    <property type="term" value="C:cytosol"/>
    <property type="evidence" value="ECO:0007669"/>
    <property type="project" value="TreeGrafter"/>
</dbReference>
<evidence type="ECO:0000256" key="7">
    <source>
        <dbReference type="ARBA" id="ARBA00048741"/>
    </source>
</evidence>
<dbReference type="Gene3D" id="3.60.20.10">
    <property type="entry name" value="Glutamine Phosphoribosylpyrophosphate, subunit 1, domain 1"/>
    <property type="match status" value="1"/>
</dbReference>
<dbReference type="EMBL" id="OUNR01000020">
    <property type="protein sequence ID" value="SPP66503.1"/>
    <property type="molecule type" value="Genomic_DNA"/>
</dbReference>
<dbReference type="EC" id="6.3.5.4" evidence="3"/>
<dbReference type="PROSITE" id="PS51278">
    <property type="entry name" value="GATASE_TYPE_2"/>
    <property type="match status" value="1"/>
</dbReference>
<accession>A0A330LH49</accession>
<dbReference type="GO" id="GO:0004066">
    <property type="term" value="F:asparagine synthase (glutamine-hydrolyzing) activity"/>
    <property type="evidence" value="ECO:0007669"/>
    <property type="project" value="UniProtKB-EC"/>
</dbReference>
<evidence type="ECO:0000256" key="4">
    <source>
        <dbReference type="ARBA" id="ARBA00022741"/>
    </source>
</evidence>
<evidence type="ECO:0000256" key="2">
    <source>
        <dbReference type="ARBA" id="ARBA00005752"/>
    </source>
</evidence>
<evidence type="ECO:0000256" key="3">
    <source>
        <dbReference type="ARBA" id="ARBA00012737"/>
    </source>
</evidence>
<sequence>MCGICGIIGSSEETLVSRMLRRLVHRGPDEQGLHREYGVTLGARRLRVIDPAGGQQPVQNENGSVWAVLNGEIYNHRALRQDLIERGHRFTSRCDSEVLVHLYEQEGIDGLSRLRGMFAFAIWDRERQEALLVRDRLGIKPLYYATRLGSGSTGTDVLFSSELPSLLEALPDARIRPQAIADYLTSLYVPGPDTIYEGVYQLRPGEALRVGQGLVEVFRYYRPEESMSPSQWATVDEAKEQFVEIFRDTVHTHLVSDVPVGLFLSGGVDSAALLAMMQERGPVKTFTIGYGHPEDQSYNELANARLLATHFGTDHTEAILQPDIRGLLPRVVAGMGEPFADSSAIPTYLVSEVARRSVTVALSGIGGDELFGGYPRYLGIRLASYYQTLPRAVRSWLASSAAWACRESGAGRDQMGRVKRFVEHGHRSLAEQYRRWTTFIPGEWETGIWSGAMRDALPHGYSSSRPLALFDQWPSNNPMDRAMGLDLQTYLPDDLLRMGDRMSMAHSLELRVPFCDHQLLACALRVSPSLRLPGRQLKGFMRSALRGIVPEAILSGPKQGFMIPLARWLREDLREMAQDLLSDAAVRRRGYVTPEYVRWLMAEHQSGRRNFADQLYALMVLELWHEQAAQPVVEPALAVEVL</sequence>
<evidence type="ECO:0000256" key="6">
    <source>
        <dbReference type="ARBA" id="ARBA00022962"/>
    </source>
</evidence>
<evidence type="ECO:0000313" key="11">
    <source>
        <dbReference type="EMBL" id="SPP66503.1"/>
    </source>
</evidence>
<dbReference type="InterPro" id="IPR033738">
    <property type="entry name" value="AsnB_N"/>
</dbReference>
<keyword evidence="4 9" id="KW-0547">Nucleotide-binding</keyword>
<dbReference type="InterPro" id="IPR017932">
    <property type="entry name" value="GATase_2_dom"/>
</dbReference>
<evidence type="ECO:0000256" key="5">
    <source>
        <dbReference type="ARBA" id="ARBA00022840"/>
    </source>
</evidence>
<dbReference type="FunCoup" id="A0A330LH49">
    <property type="interactions" value="456"/>
</dbReference>
<organism evidence="11 12">
    <name type="scientific">Nitrospira lenta</name>
    <dbReference type="NCBI Taxonomy" id="1436998"/>
    <lineage>
        <taxon>Bacteria</taxon>
        <taxon>Pseudomonadati</taxon>
        <taxon>Nitrospirota</taxon>
        <taxon>Nitrospiria</taxon>
        <taxon>Nitrospirales</taxon>
        <taxon>Nitrospiraceae</taxon>
        <taxon>Nitrospira</taxon>
    </lineage>
</organism>
<dbReference type="GO" id="GO:0006529">
    <property type="term" value="P:asparagine biosynthetic process"/>
    <property type="evidence" value="ECO:0007669"/>
    <property type="project" value="UniProtKB-KW"/>
</dbReference>
<dbReference type="NCBIfam" id="TIGR01536">
    <property type="entry name" value="asn_synth_AEB"/>
    <property type="match status" value="1"/>
</dbReference>
<dbReference type="InterPro" id="IPR001962">
    <property type="entry name" value="Asn_synthase"/>
</dbReference>
<proteinExistence type="inferred from homology"/>
<dbReference type="PANTHER" id="PTHR43284:SF1">
    <property type="entry name" value="ASPARAGINE SYNTHETASE"/>
    <property type="match status" value="1"/>
</dbReference>
<comment type="catalytic activity">
    <reaction evidence="7">
        <text>L-aspartate + L-glutamine + ATP + H2O = L-asparagine + L-glutamate + AMP + diphosphate + H(+)</text>
        <dbReference type="Rhea" id="RHEA:12228"/>
        <dbReference type="ChEBI" id="CHEBI:15377"/>
        <dbReference type="ChEBI" id="CHEBI:15378"/>
        <dbReference type="ChEBI" id="CHEBI:29985"/>
        <dbReference type="ChEBI" id="CHEBI:29991"/>
        <dbReference type="ChEBI" id="CHEBI:30616"/>
        <dbReference type="ChEBI" id="CHEBI:33019"/>
        <dbReference type="ChEBI" id="CHEBI:58048"/>
        <dbReference type="ChEBI" id="CHEBI:58359"/>
        <dbReference type="ChEBI" id="CHEBI:456215"/>
        <dbReference type="EC" id="6.3.5.4"/>
    </reaction>
</comment>
<dbReference type="PANTHER" id="PTHR43284">
    <property type="entry name" value="ASPARAGINE SYNTHETASE (GLUTAMINE-HYDROLYZING)"/>
    <property type="match status" value="1"/>
</dbReference>
<feature type="binding site" evidence="9">
    <location>
        <position position="95"/>
    </location>
    <ligand>
        <name>L-glutamine</name>
        <dbReference type="ChEBI" id="CHEBI:58359"/>
    </ligand>
</feature>
<dbReference type="SUPFAM" id="SSF56235">
    <property type="entry name" value="N-terminal nucleophile aminohydrolases (Ntn hydrolases)"/>
    <property type="match status" value="1"/>
</dbReference>
<dbReference type="InParanoid" id="A0A330LH49"/>
<dbReference type="Pfam" id="PF00733">
    <property type="entry name" value="Asn_synthase"/>
    <property type="match status" value="1"/>
</dbReference>
<feature type="domain" description="Glutamine amidotransferase type-2" evidence="10">
    <location>
        <begin position="2"/>
        <end position="213"/>
    </location>
</feature>
<comment type="similarity">
    <text evidence="2">Belongs to the asparagine synthetase family.</text>
</comment>
<dbReference type="SUPFAM" id="SSF52402">
    <property type="entry name" value="Adenine nucleotide alpha hydrolases-like"/>
    <property type="match status" value="1"/>
</dbReference>
<feature type="binding site" evidence="9">
    <location>
        <position position="288"/>
    </location>
    <ligand>
        <name>ATP</name>
        <dbReference type="ChEBI" id="CHEBI:30616"/>
    </ligand>
</feature>
<dbReference type="RefSeq" id="WP_121990659.1">
    <property type="nucleotide sequence ID" value="NZ_OUNR01000020.1"/>
</dbReference>
<keyword evidence="12" id="KW-1185">Reference proteome</keyword>
<dbReference type="OrthoDB" id="9763290at2"/>
<feature type="binding site" evidence="9">
    <location>
        <begin position="363"/>
        <end position="364"/>
    </location>
    <ligand>
        <name>ATP</name>
        <dbReference type="ChEBI" id="CHEBI:30616"/>
    </ligand>
</feature>
<keyword evidence="11" id="KW-0436">Ligase</keyword>
<dbReference type="InterPro" id="IPR014729">
    <property type="entry name" value="Rossmann-like_a/b/a_fold"/>
</dbReference>
<protein>
    <recommendedName>
        <fullName evidence="3">asparagine synthase (glutamine-hydrolyzing)</fullName>
        <ecNumber evidence="3">6.3.5.4</ecNumber>
    </recommendedName>
</protein>
<evidence type="ECO:0000256" key="8">
    <source>
        <dbReference type="PIRSR" id="PIRSR001589-1"/>
    </source>
</evidence>
<evidence type="ECO:0000313" key="12">
    <source>
        <dbReference type="Proteomes" id="UP000248168"/>
    </source>
</evidence>
<keyword evidence="8" id="KW-0028">Amino-acid biosynthesis</keyword>
<dbReference type="Gene3D" id="3.40.50.620">
    <property type="entry name" value="HUPs"/>
    <property type="match status" value="1"/>
</dbReference>
<dbReference type="CDD" id="cd01991">
    <property type="entry name" value="Asn_synthase_B_C"/>
    <property type="match status" value="1"/>
</dbReference>
<evidence type="ECO:0000256" key="1">
    <source>
        <dbReference type="ARBA" id="ARBA00005187"/>
    </source>
</evidence>
<dbReference type="InterPro" id="IPR006426">
    <property type="entry name" value="Asn_synth_AEB"/>
</dbReference>
<evidence type="ECO:0000259" key="10">
    <source>
        <dbReference type="PROSITE" id="PS51278"/>
    </source>
</evidence>
<dbReference type="PIRSF" id="PIRSF001589">
    <property type="entry name" value="Asn_synthetase_glu-h"/>
    <property type="match status" value="1"/>
</dbReference>
<dbReference type="Pfam" id="PF13537">
    <property type="entry name" value="GATase_7"/>
    <property type="match status" value="1"/>
</dbReference>
<dbReference type="GO" id="GO:0005524">
    <property type="term" value="F:ATP binding"/>
    <property type="evidence" value="ECO:0007669"/>
    <property type="project" value="UniProtKB-KW"/>
</dbReference>
<reference evidence="12" key="1">
    <citation type="submission" date="2018-04" db="EMBL/GenBank/DDBJ databases">
        <authorList>
            <person name="Lucker S."/>
            <person name="Sakoula D."/>
        </authorList>
    </citation>
    <scope>NUCLEOTIDE SEQUENCE [LARGE SCALE GENOMIC DNA]</scope>
</reference>
<dbReference type="InterPro" id="IPR051786">
    <property type="entry name" value="ASN_synthetase/amidase"/>
</dbReference>
<keyword evidence="6 8" id="KW-0315">Glutamine amidotransferase</keyword>
<dbReference type="InterPro" id="IPR029055">
    <property type="entry name" value="Ntn_hydrolases_N"/>
</dbReference>
<dbReference type="CDD" id="cd00712">
    <property type="entry name" value="AsnB"/>
    <property type="match status" value="1"/>
</dbReference>
<dbReference type="Proteomes" id="UP000248168">
    <property type="component" value="Unassembled WGS sequence"/>
</dbReference>
<feature type="active site" description="For GATase activity" evidence="8">
    <location>
        <position position="2"/>
    </location>
</feature>
<name>A0A330LH49_9BACT</name>
<comment type="pathway">
    <text evidence="1">Amino-acid biosynthesis; L-asparagine biosynthesis; L-asparagine from L-aspartate (L-Gln route): step 1/1.</text>
</comment>
<dbReference type="AlphaFoldDB" id="A0A330LH49"/>
<keyword evidence="8" id="KW-0061">Asparagine biosynthesis</keyword>
<gene>
    <name evidence="11" type="ORF">NITLEN_70093</name>
</gene>
<keyword evidence="5 9" id="KW-0067">ATP-binding</keyword>
<evidence type="ECO:0000256" key="9">
    <source>
        <dbReference type="PIRSR" id="PIRSR001589-2"/>
    </source>
</evidence>